<name>C7G8X9_9FIRM</name>
<evidence type="ECO:0000313" key="3">
    <source>
        <dbReference type="Proteomes" id="UP000004828"/>
    </source>
</evidence>
<organism evidence="2 3">
    <name type="scientific">Roseburia intestinalis L1-82</name>
    <dbReference type="NCBI Taxonomy" id="536231"/>
    <lineage>
        <taxon>Bacteria</taxon>
        <taxon>Bacillati</taxon>
        <taxon>Bacillota</taxon>
        <taxon>Clostridia</taxon>
        <taxon>Lachnospirales</taxon>
        <taxon>Lachnospiraceae</taxon>
        <taxon>Roseburia</taxon>
    </lineage>
</organism>
<dbReference type="HOGENOM" id="CLU_2919898_0_0_9"/>
<evidence type="ECO:0000313" key="2">
    <source>
        <dbReference type="EMBL" id="EEV01727.1"/>
    </source>
</evidence>
<comment type="caution">
    <text evidence="2">The sequence shown here is derived from an EMBL/GenBank/DDBJ whole genome shotgun (WGS) entry which is preliminary data.</text>
</comment>
<evidence type="ECO:0000256" key="1">
    <source>
        <dbReference type="SAM" id="Phobius"/>
    </source>
</evidence>
<keyword evidence="1" id="KW-0472">Membrane</keyword>
<keyword evidence="1" id="KW-1133">Transmembrane helix</keyword>
<keyword evidence="1" id="KW-0812">Transmembrane</keyword>
<gene>
    <name evidence="2" type="ORF">ROSINTL182_06355</name>
</gene>
<feature type="transmembrane region" description="Helical" evidence="1">
    <location>
        <begin position="6"/>
        <end position="27"/>
    </location>
</feature>
<protein>
    <submittedName>
        <fullName evidence="2">Uncharacterized protein</fullName>
    </submittedName>
</protein>
<reference evidence="2 3" key="1">
    <citation type="submission" date="2009-08" db="EMBL/GenBank/DDBJ databases">
        <authorList>
            <person name="Weinstock G."/>
            <person name="Sodergren E."/>
            <person name="Clifton S."/>
            <person name="Fulton L."/>
            <person name="Fulton B."/>
            <person name="Courtney L."/>
            <person name="Fronick C."/>
            <person name="Harrison M."/>
            <person name="Strong C."/>
            <person name="Farmer C."/>
            <person name="Delahaunty K."/>
            <person name="Markovic C."/>
            <person name="Hall O."/>
            <person name="Minx P."/>
            <person name="Tomlinson C."/>
            <person name="Mitreva M."/>
            <person name="Nelson J."/>
            <person name="Hou S."/>
            <person name="Wollam A."/>
            <person name="Pepin K.H."/>
            <person name="Johnson M."/>
            <person name="Bhonagiri V."/>
            <person name="Nash W.E."/>
            <person name="Warren W."/>
            <person name="Chinwalla A."/>
            <person name="Mardis E.R."/>
            <person name="Wilson R.K."/>
        </authorList>
    </citation>
    <scope>NUCLEOTIDE SEQUENCE [LARGE SCALE GENOMIC DNA]</scope>
    <source>
        <strain evidence="2 3">L1-82</strain>
    </source>
</reference>
<sequence>MYFDTTTYYTLCQLYLCYIFSQFLQVFGRFTQICRTHFPMKIRISKNCRPQNLIHPGGSPL</sequence>
<accession>C7G8X9</accession>
<proteinExistence type="predicted"/>
<dbReference type="AlphaFoldDB" id="C7G8X9"/>
<dbReference type="EMBL" id="ABYJ02000061">
    <property type="protein sequence ID" value="EEV01727.1"/>
    <property type="molecule type" value="Genomic_DNA"/>
</dbReference>
<dbReference type="Proteomes" id="UP000004828">
    <property type="component" value="Unassembled WGS sequence"/>
</dbReference>